<gene>
    <name evidence="2" type="ORF">GSMUA_201820.1</name>
</gene>
<accession>A0A8D7AH55</accession>
<feature type="region of interest" description="Disordered" evidence="1">
    <location>
        <begin position="457"/>
        <end position="477"/>
    </location>
</feature>
<name>A0A8D7AH55_MUSAM</name>
<evidence type="ECO:0000313" key="2">
    <source>
        <dbReference type="EMBL" id="CAG1850384.1"/>
    </source>
</evidence>
<feature type="compositionally biased region" description="Polar residues" evidence="1">
    <location>
        <begin position="422"/>
        <end position="437"/>
    </location>
</feature>
<reference evidence="2" key="1">
    <citation type="submission" date="2021-03" db="EMBL/GenBank/DDBJ databases">
        <authorList>
            <consortium name="Genoscope - CEA"/>
            <person name="William W."/>
        </authorList>
    </citation>
    <scope>NUCLEOTIDE SEQUENCE</scope>
    <source>
        <strain evidence="2">Doubled-haploid Pahang</strain>
    </source>
</reference>
<evidence type="ECO:0000256" key="1">
    <source>
        <dbReference type="SAM" id="MobiDB-lite"/>
    </source>
</evidence>
<protein>
    <submittedName>
        <fullName evidence="2">(wild Malaysian banana) hypothetical protein</fullName>
    </submittedName>
</protein>
<feature type="compositionally biased region" description="Low complexity" evidence="1">
    <location>
        <begin position="100"/>
        <end position="109"/>
    </location>
</feature>
<feature type="region of interest" description="Disordered" evidence="1">
    <location>
        <begin position="1"/>
        <end position="130"/>
    </location>
</feature>
<feature type="compositionally biased region" description="Basic and acidic residues" evidence="1">
    <location>
        <begin position="459"/>
        <end position="477"/>
    </location>
</feature>
<organism evidence="2">
    <name type="scientific">Musa acuminata subsp. malaccensis</name>
    <name type="common">Wild banana</name>
    <name type="synonym">Musa malaccensis</name>
    <dbReference type="NCBI Taxonomy" id="214687"/>
    <lineage>
        <taxon>Eukaryota</taxon>
        <taxon>Viridiplantae</taxon>
        <taxon>Streptophyta</taxon>
        <taxon>Embryophyta</taxon>
        <taxon>Tracheophyta</taxon>
        <taxon>Spermatophyta</taxon>
        <taxon>Magnoliopsida</taxon>
        <taxon>Liliopsida</taxon>
        <taxon>Zingiberales</taxon>
        <taxon>Musaceae</taxon>
        <taxon>Musa</taxon>
    </lineage>
</organism>
<feature type="region of interest" description="Disordered" evidence="1">
    <location>
        <begin position="397"/>
        <end position="437"/>
    </location>
</feature>
<feature type="compositionally biased region" description="Acidic residues" evidence="1">
    <location>
        <begin position="15"/>
        <end position="28"/>
    </location>
</feature>
<feature type="compositionally biased region" description="Low complexity" evidence="1">
    <location>
        <begin position="117"/>
        <end position="129"/>
    </location>
</feature>
<sequence>MASGTGGIDLLSVYNDEEEEEEEEEEEVQVAPPATSADPVAGAGSADDVDGGTRAALQDLSFEATPPHGFPRSPPVDDAMDYETLRSPVARSPTPPPLLPSQLQASPLPAISPSPPLLTSSSLPEPLDSQRMRTGSLAIVDYEHDETAMSPEPEEGEISSNGRLMLGAEVQVPDGHSLCSLVDFLGNADDRTPPGTVHILMPNTQLEPLQPSDLSEQPRSENGMPMDVTGSVTEVTQVEDAVVSMEVQKDDPLSSFLPPPPSTECPTELQEKINKFLAYKRCGKSFNADLRNRKDYRNPDFLQHAVRYQDIDQIGTCFSKDVFDPHGYDKSDYVDEIENEMRREMERKEQERKKSQKVDFVAGGTQTATVVPSLNINTQNSASVAVAALAVLPPVPTTVDATTRDGRQNKKTKWDKVDGDIKSSTLSGGHDNPSTTSVHAALLSAANAGAGYTAFAQQKRREAEEKKVGDRKFDKRS</sequence>
<dbReference type="GO" id="GO:0006355">
    <property type="term" value="P:regulation of DNA-templated transcription"/>
    <property type="evidence" value="ECO:0007669"/>
    <property type="project" value="InterPro"/>
</dbReference>
<dbReference type="PANTHER" id="PTHR13464">
    <property type="entry name" value="TRANSCRIPTIONAL REGULATOR PROTEIN HCNGP"/>
    <property type="match status" value="1"/>
</dbReference>
<dbReference type="Pfam" id="PF07818">
    <property type="entry name" value="HCNGP"/>
    <property type="match status" value="1"/>
</dbReference>
<feature type="compositionally biased region" description="Low complexity" evidence="1">
    <location>
        <begin position="36"/>
        <end position="46"/>
    </location>
</feature>
<feature type="compositionally biased region" description="Basic and acidic residues" evidence="1">
    <location>
        <begin position="402"/>
        <end position="421"/>
    </location>
</feature>
<dbReference type="AlphaFoldDB" id="A0A8D7AH55"/>
<proteinExistence type="predicted"/>
<dbReference type="InterPro" id="IPR012479">
    <property type="entry name" value="SAP30BP"/>
</dbReference>
<feature type="compositionally biased region" description="Polar residues" evidence="1">
    <location>
        <begin position="207"/>
        <end position="217"/>
    </location>
</feature>
<feature type="region of interest" description="Disordered" evidence="1">
    <location>
        <begin position="207"/>
        <end position="226"/>
    </location>
</feature>
<dbReference type="EMBL" id="HG996468">
    <property type="protein sequence ID" value="CAG1850384.1"/>
    <property type="molecule type" value="Genomic_DNA"/>
</dbReference>
<dbReference type="PANTHER" id="PTHR13464:SF0">
    <property type="entry name" value="SAP30-BINDING PROTEIN"/>
    <property type="match status" value="1"/>
</dbReference>